<feature type="compositionally biased region" description="Acidic residues" evidence="1">
    <location>
        <begin position="363"/>
        <end position="372"/>
    </location>
</feature>
<accession>A0A174UY54</accession>
<name>A0A174UY54_9CLOT</name>
<evidence type="ECO:0000313" key="4">
    <source>
        <dbReference type="Proteomes" id="UP000095563"/>
    </source>
</evidence>
<sequence length="372" mass="39973">MKRKGSAILTIMVISMLFISISAIVITSIISTMNSNNAEKGYEDLVYAAEGGLETAYSQIKAGNVSSYPSQLNSIYLIDLKTKTVDSVVVNMEKDATDTNKINLESIAYGYSGAKKVVKSSIKITNTNTSPSAKEIFSNSLVAENDIDVESLGDYDMGSTDVAVGGGFNNPGTGGTDPNIKNQKFEAVIFKSNVQKVSQIEADCIEREGFNKLISKATELNINGGTNVINGIGKFRYSKPNGVSYDIILVNTDKLVLKNNNVWPMDEFNKIVICNGDVEIITNSGLQNKLTNSNIFAKNISISKPGSMHIVKAPAQDTAVSDQLNDSELQEIDEILSKYIQNWNSSTGGGPSGGGSGTPGNIEFEDGSFEYD</sequence>
<evidence type="ECO:0008006" key="5">
    <source>
        <dbReference type="Google" id="ProtNLM"/>
    </source>
</evidence>
<keyword evidence="2" id="KW-0812">Transmembrane</keyword>
<feature type="transmembrane region" description="Helical" evidence="2">
    <location>
        <begin position="7"/>
        <end position="30"/>
    </location>
</feature>
<reference evidence="3 4" key="1">
    <citation type="submission" date="2015-09" db="EMBL/GenBank/DDBJ databases">
        <authorList>
            <consortium name="Pathogen Informatics"/>
        </authorList>
    </citation>
    <scope>NUCLEOTIDE SEQUENCE [LARGE SCALE GENOMIC DNA]</scope>
    <source>
        <strain evidence="3 4">2789STDY5834956</strain>
    </source>
</reference>
<gene>
    <name evidence="3" type="ORF">ERS852568_02603</name>
</gene>
<evidence type="ECO:0000256" key="2">
    <source>
        <dbReference type="SAM" id="Phobius"/>
    </source>
</evidence>
<feature type="region of interest" description="Disordered" evidence="1">
    <location>
        <begin position="344"/>
        <end position="372"/>
    </location>
</feature>
<evidence type="ECO:0000256" key="1">
    <source>
        <dbReference type="SAM" id="MobiDB-lite"/>
    </source>
</evidence>
<organism evidence="3 4">
    <name type="scientific">Clostridium baratii</name>
    <dbReference type="NCBI Taxonomy" id="1561"/>
    <lineage>
        <taxon>Bacteria</taxon>
        <taxon>Bacillati</taxon>
        <taxon>Bacillota</taxon>
        <taxon>Clostridia</taxon>
        <taxon>Eubacteriales</taxon>
        <taxon>Clostridiaceae</taxon>
        <taxon>Clostridium</taxon>
    </lineage>
</organism>
<feature type="compositionally biased region" description="Gly residues" evidence="1">
    <location>
        <begin position="347"/>
        <end position="358"/>
    </location>
</feature>
<keyword evidence="2" id="KW-1133">Transmembrane helix</keyword>
<dbReference type="EMBL" id="CZBO01000006">
    <property type="protein sequence ID" value="CUQ27403.1"/>
    <property type="molecule type" value="Genomic_DNA"/>
</dbReference>
<dbReference type="Proteomes" id="UP000095563">
    <property type="component" value="Unassembled WGS sequence"/>
</dbReference>
<keyword evidence="2" id="KW-0472">Membrane</keyword>
<proteinExistence type="predicted"/>
<dbReference type="RefSeq" id="WP_055208513.1">
    <property type="nucleotide sequence ID" value="NZ_CZBO01000006.1"/>
</dbReference>
<protein>
    <recommendedName>
        <fullName evidence="5">Type 4 fimbrial biogenesis protein PilX N-terminal domain-containing protein</fullName>
    </recommendedName>
</protein>
<dbReference type="AlphaFoldDB" id="A0A174UY54"/>
<evidence type="ECO:0000313" key="3">
    <source>
        <dbReference type="EMBL" id="CUQ27403.1"/>
    </source>
</evidence>